<proteinExistence type="predicted"/>
<name>A0ACC0C779_CATRO</name>
<dbReference type="EMBL" id="CM044701">
    <property type="protein sequence ID" value="KAI5680740.1"/>
    <property type="molecule type" value="Genomic_DNA"/>
</dbReference>
<accession>A0ACC0C779</accession>
<organism evidence="1 2">
    <name type="scientific">Catharanthus roseus</name>
    <name type="common">Madagascar periwinkle</name>
    <name type="synonym">Vinca rosea</name>
    <dbReference type="NCBI Taxonomy" id="4058"/>
    <lineage>
        <taxon>Eukaryota</taxon>
        <taxon>Viridiplantae</taxon>
        <taxon>Streptophyta</taxon>
        <taxon>Embryophyta</taxon>
        <taxon>Tracheophyta</taxon>
        <taxon>Spermatophyta</taxon>
        <taxon>Magnoliopsida</taxon>
        <taxon>eudicotyledons</taxon>
        <taxon>Gunneridae</taxon>
        <taxon>Pentapetalae</taxon>
        <taxon>asterids</taxon>
        <taxon>lamiids</taxon>
        <taxon>Gentianales</taxon>
        <taxon>Apocynaceae</taxon>
        <taxon>Rauvolfioideae</taxon>
        <taxon>Vinceae</taxon>
        <taxon>Catharanthinae</taxon>
        <taxon>Catharanthus</taxon>
    </lineage>
</organism>
<reference evidence="2" key="1">
    <citation type="journal article" date="2023" name="Nat. Plants">
        <title>Single-cell RNA sequencing provides a high-resolution roadmap for understanding the multicellular compartmentation of specialized metabolism.</title>
        <authorList>
            <person name="Sun S."/>
            <person name="Shen X."/>
            <person name="Li Y."/>
            <person name="Li Y."/>
            <person name="Wang S."/>
            <person name="Li R."/>
            <person name="Zhang H."/>
            <person name="Shen G."/>
            <person name="Guo B."/>
            <person name="Wei J."/>
            <person name="Xu J."/>
            <person name="St-Pierre B."/>
            <person name="Chen S."/>
            <person name="Sun C."/>
        </authorList>
    </citation>
    <scope>NUCLEOTIDE SEQUENCE [LARGE SCALE GENOMIC DNA]</scope>
</reference>
<dbReference type="Proteomes" id="UP001060085">
    <property type="component" value="Linkage Group LG01"/>
</dbReference>
<gene>
    <name evidence="1" type="ORF">M9H77_01967</name>
</gene>
<evidence type="ECO:0000313" key="1">
    <source>
        <dbReference type="EMBL" id="KAI5680740.1"/>
    </source>
</evidence>
<comment type="caution">
    <text evidence="1">The sequence shown here is derived from an EMBL/GenBank/DDBJ whole genome shotgun (WGS) entry which is preliminary data.</text>
</comment>
<sequence>MSHDPYSISNKTYTHTASSIHQGLYDSDAHVLGLPPSTLHHKLYYSMELSLPFFVLHGASSYSRQRRKRRRGGRKEKRKRRRKEGEEEQEKMRMKAREASAEKEEEKLAAADFLEKKKMKKTMRDWCV</sequence>
<evidence type="ECO:0000313" key="2">
    <source>
        <dbReference type="Proteomes" id="UP001060085"/>
    </source>
</evidence>
<protein>
    <submittedName>
        <fullName evidence="1">Uncharacterized protein</fullName>
    </submittedName>
</protein>
<keyword evidence="2" id="KW-1185">Reference proteome</keyword>